<organism evidence="1 2">
    <name type="scientific">Gymnopilus dilepis</name>
    <dbReference type="NCBI Taxonomy" id="231916"/>
    <lineage>
        <taxon>Eukaryota</taxon>
        <taxon>Fungi</taxon>
        <taxon>Dikarya</taxon>
        <taxon>Basidiomycota</taxon>
        <taxon>Agaricomycotina</taxon>
        <taxon>Agaricomycetes</taxon>
        <taxon>Agaricomycetidae</taxon>
        <taxon>Agaricales</taxon>
        <taxon>Agaricineae</taxon>
        <taxon>Hymenogastraceae</taxon>
        <taxon>Gymnopilus</taxon>
    </lineage>
</organism>
<evidence type="ECO:0000313" key="1">
    <source>
        <dbReference type="EMBL" id="PPQ80851.1"/>
    </source>
</evidence>
<name>A0A409WQU6_9AGAR</name>
<reference evidence="1 2" key="1">
    <citation type="journal article" date="2018" name="Evol. Lett.">
        <title>Horizontal gene cluster transfer increased hallucinogenic mushroom diversity.</title>
        <authorList>
            <person name="Reynolds H.T."/>
            <person name="Vijayakumar V."/>
            <person name="Gluck-Thaler E."/>
            <person name="Korotkin H.B."/>
            <person name="Matheny P.B."/>
            <person name="Slot J.C."/>
        </authorList>
    </citation>
    <scope>NUCLEOTIDE SEQUENCE [LARGE SCALE GENOMIC DNA]</scope>
    <source>
        <strain evidence="1 2">SRW20</strain>
    </source>
</reference>
<comment type="caution">
    <text evidence="1">The sequence shown here is derived from an EMBL/GenBank/DDBJ whole genome shotgun (WGS) entry which is preliminary data.</text>
</comment>
<dbReference type="InParanoid" id="A0A409WQU6"/>
<dbReference type="Proteomes" id="UP000284706">
    <property type="component" value="Unassembled WGS sequence"/>
</dbReference>
<protein>
    <recommendedName>
        <fullName evidence="3">Fungal-type protein kinase domain-containing protein</fullName>
    </recommendedName>
</protein>
<dbReference type="AlphaFoldDB" id="A0A409WQU6"/>
<keyword evidence="2" id="KW-1185">Reference proteome</keyword>
<dbReference type="EMBL" id="NHYE01004925">
    <property type="protein sequence ID" value="PPQ80851.1"/>
    <property type="molecule type" value="Genomic_DNA"/>
</dbReference>
<proteinExistence type="predicted"/>
<accession>A0A409WQU6</accession>
<sequence>MTIISAKSGSDWTEIELSEFNICIDTLDWTEFFNTQQLPALFLPQQMSQSHDYQSDPASVNSFAMADWGFFQYMRRARVEGKSAVNDFVAYLLRMLAYEGRRRIIRQRKELSFLMHGQHVDAQAEVAIVAGDALDCLLVVQEGKSVSIPMSNQISPGTNLWISRGDRTPSTEAQLIASAIAAFSWNASNMRFSNRPDLTFQDIPGILMIGTAPIFYRIPVTSDLLGCIGRGEYPQQTTVVHRCIPPVANQAAYSRFGLFAVENRRAVFQCFEALKAFVSNHLLDSGEDSA</sequence>
<dbReference type="OrthoDB" id="3213671at2759"/>
<gene>
    <name evidence="1" type="ORF">CVT26_015179</name>
</gene>
<evidence type="ECO:0008006" key="3">
    <source>
        <dbReference type="Google" id="ProtNLM"/>
    </source>
</evidence>
<evidence type="ECO:0000313" key="2">
    <source>
        <dbReference type="Proteomes" id="UP000284706"/>
    </source>
</evidence>